<evidence type="ECO:0000313" key="4">
    <source>
        <dbReference type="EMBL" id="XCH23680.1"/>
    </source>
</evidence>
<feature type="modified residue" description="4-aspartylphosphate" evidence="2">
    <location>
        <position position="60"/>
    </location>
</feature>
<evidence type="ECO:0000259" key="3">
    <source>
        <dbReference type="PROSITE" id="PS50110"/>
    </source>
</evidence>
<feature type="domain" description="Response regulatory" evidence="3">
    <location>
        <begin position="6"/>
        <end position="127"/>
    </location>
</feature>
<dbReference type="RefSeq" id="WP_353719004.1">
    <property type="nucleotide sequence ID" value="NZ_CP159289.1"/>
</dbReference>
<gene>
    <name evidence="4" type="ORF">ABV298_25755</name>
</gene>
<organism evidence="4">
    <name type="scientific">Dyadobacter sp. 676</name>
    <dbReference type="NCBI Taxonomy" id="3088362"/>
    <lineage>
        <taxon>Bacteria</taxon>
        <taxon>Pseudomonadati</taxon>
        <taxon>Bacteroidota</taxon>
        <taxon>Cytophagia</taxon>
        <taxon>Cytophagales</taxon>
        <taxon>Spirosomataceae</taxon>
        <taxon>Dyadobacter</taxon>
    </lineage>
</organism>
<accession>A0AAU8FGM0</accession>
<sequence length="129" mass="14241">MNKNFACLVIDDDTDDQAFFLFALTDTFPAATCYFANNCLEAIERLATGLIPPPDYLFMDWVMPAMQAEECIAELRRIPGMAATRFFILSGSAPFLTAEQQSQLGISRILVKQGNVDDLSGLLQSVIIP</sequence>
<evidence type="ECO:0000256" key="1">
    <source>
        <dbReference type="ARBA" id="ARBA00022553"/>
    </source>
</evidence>
<dbReference type="InterPro" id="IPR001789">
    <property type="entry name" value="Sig_transdc_resp-reg_receiver"/>
</dbReference>
<dbReference type="GO" id="GO:0000160">
    <property type="term" value="P:phosphorelay signal transduction system"/>
    <property type="evidence" value="ECO:0007669"/>
    <property type="project" value="InterPro"/>
</dbReference>
<protein>
    <submittedName>
        <fullName evidence="4">Response regulator</fullName>
    </submittedName>
</protein>
<dbReference type="PROSITE" id="PS50110">
    <property type="entry name" value="RESPONSE_REGULATORY"/>
    <property type="match status" value="1"/>
</dbReference>
<name>A0AAU8FGM0_9BACT</name>
<dbReference type="SMART" id="SM00448">
    <property type="entry name" value="REC"/>
    <property type="match status" value="1"/>
</dbReference>
<dbReference type="SUPFAM" id="SSF52172">
    <property type="entry name" value="CheY-like"/>
    <property type="match status" value="1"/>
</dbReference>
<dbReference type="EMBL" id="CP159289">
    <property type="protein sequence ID" value="XCH23680.1"/>
    <property type="molecule type" value="Genomic_DNA"/>
</dbReference>
<dbReference type="CDD" id="cd00156">
    <property type="entry name" value="REC"/>
    <property type="match status" value="1"/>
</dbReference>
<dbReference type="PANTHER" id="PTHR44591:SF20">
    <property type="entry name" value="PROTEIN PILH"/>
    <property type="match status" value="1"/>
</dbReference>
<dbReference type="Gene3D" id="3.40.50.2300">
    <property type="match status" value="1"/>
</dbReference>
<evidence type="ECO:0000256" key="2">
    <source>
        <dbReference type="PROSITE-ProRule" id="PRU00169"/>
    </source>
</evidence>
<dbReference type="InterPro" id="IPR050595">
    <property type="entry name" value="Bact_response_regulator"/>
</dbReference>
<keyword evidence="1 2" id="KW-0597">Phosphoprotein</keyword>
<reference evidence="4" key="1">
    <citation type="submission" date="2024-06" db="EMBL/GenBank/DDBJ databases">
        <title>Sequencing and assembly of the genome of Dyadobacter sp. strain 676, a symbiont of Cyamopsis tetragonoloba.</title>
        <authorList>
            <person name="Guro P."/>
            <person name="Sazanova A."/>
            <person name="Kuznetsova I."/>
            <person name="Belimov A."/>
            <person name="Safronova V."/>
        </authorList>
    </citation>
    <scope>NUCLEOTIDE SEQUENCE</scope>
    <source>
        <strain evidence="4">676</strain>
    </source>
</reference>
<dbReference type="InterPro" id="IPR011006">
    <property type="entry name" value="CheY-like_superfamily"/>
</dbReference>
<dbReference type="AlphaFoldDB" id="A0AAU8FGM0"/>
<dbReference type="PANTHER" id="PTHR44591">
    <property type="entry name" value="STRESS RESPONSE REGULATOR PROTEIN 1"/>
    <property type="match status" value="1"/>
</dbReference>
<proteinExistence type="predicted"/>